<name>A0A0E9RL08_ANGAN</name>
<protein>
    <submittedName>
        <fullName evidence="1">Uncharacterized protein</fullName>
    </submittedName>
</protein>
<dbReference type="EMBL" id="GBXM01079080">
    <property type="protein sequence ID" value="JAH29497.1"/>
    <property type="molecule type" value="Transcribed_RNA"/>
</dbReference>
<sequence>MYKFNFCIQERKWGL</sequence>
<reference evidence="1" key="1">
    <citation type="submission" date="2014-11" db="EMBL/GenBank/DDBJ databases">
        <authorList>
            <person name="Amaro Gonzalez C."/>
        </authorList>
    </citation>
    <scope>NUCLEOTIDE SEQUENCE</scope>
</reference>
<organism evidence="1">
    <name type="scientific">Anguilla anguilla</name>
    <name type="common">European freshwater eel</name>
    <name type="synonym">Muraena anguilla</name>
    <dbReference type="NCBI Taxonomy" id="7936"/>
    <lineage>
        <taxon>Eukaryota</taxon>
        <taxon>Metazoa</taxon>
        <taxon>Chordata</taxon>
        <taxon>Craniata</taxon>
        <taxon>Vertebrata</taxon>
        <taxon>Euteleostomi</taxon>
        <taxon>Actinopterygii</taxon>
        <taxon>Neopterygii</taxon>
        <taxon>Teleostei</taxon>
        <taxon>Anguilliformes</taxon>
        <taxon>Anguillidae</taxon>
        <taxon>Anguilla</taxon>
    </lineage>
</organism>
<proteinExistence type="predicted"/>
<accession>A0A0E9RL08</accession>
<reference evidence="1" key="2">
    <citation type="journal article" date="2015" name="Fish Shellfish Immunol.">
        <title>Early steps in the European eel (Anguilla anguilla)-Vibrio vulnificus interaction in the gills: Role of the RtxA13 toxin.</title>
        <authorList>
            <person name="Callol A."/>
            <person name="Pajuelo D."/>
            <person name="Ebbesson L."/>
            <person name="Teles M."/>
            <person name="MacKenzie S."/>
            <person name="Amaro C."/>
        </authorList>
    </citation>
    <scope>NUCLEOTIDE SEQUENCE</scope>
</reference>
<evidence type="ECO:0000313" key="1">
    <source>
        <dbReference type="EMBL" id="JAH29497.1"/>
    </source>
</evidence>